<dbReference type="PROSITE" id="PS51257">
    <property type="entry name" value="PROKAR_LIPOPROTEIN"/>
    <property type="match status" value="1"/>
</dbReference>
<evidence type="ECO:0000313" key="3">
    <source>
        <dbReference type="Proteomes" id="UP000264310"/>
    </source>
</evidence>
<gene>
    <name evidence="2" type="ORF">DYI37_09100</name>
</gene>
<organism evidence="2 3">
    <name type="scientific">Fulvimarina endophytica</name>
    <dbReference type="NCBI Taxonomy" id="2293836"/>
    <lineage>
        <taxon>Bacteria</taxon>
        <taxon>Pseudomonadati</taxon>
        <taxon>Pseudomonadota</taxon>
        <taxon>Alphaproteobacteria</taxon>
        <taxon>Hyphomicrobiales</taxon>
        <taxon>Aurantimonadaceae</taxon>
        <taxon>Fulvimarina</taxon>
    </lineage>
</organism>
<name>A0A371X5G1_9HYPH</name>
<feature type="transmembrane region" description="Helical" evidence="1">
    <location>
        <begin position="31"/>
        <end position="52"/>
    </location>
</feature>
<dbReference type="EMBL" id="QURL01000003">
    <property type="protein sequence ID" value="RFC64451.1"/>
    <property type="molecule type" value="Genomic_DNA"/>
</dbReference>
<keyword evidence="3" id="KW-1185">Reference proteome</keyword>
<dbReference type="AlphaFoldDB" id="A0A371X5G1"/>
<reference evidence="2 3" key="1">
    <citation type="submission" date="2018-08" db="EMBL/GenBank/DDBJ databases">
        <title>Fulvimarina sp. 85, whole genome shotgun sequence.</title>
        <authorList>
            <person name="Tuo L."/>
        </authorList>
    </citation>
    <scope>NUCLEOTIDE SEQUENCE [LARGE SCALE GENOMIC DNA]</scope>
    <source>
        <strain evidence="2 3">85</strain>
    </source>
</reference>
<proteinExistence type="predicted"/>
<dbReference type="RefSeq" id="WP_116682868.1">
    <property type="nucleotide sequence ID" value="NZ_QURL01000003.1"/>
</dbReference>
<sequence>MLRKLSLGLMLLLIAACYVVPYGMLGETASWTGAFLFWTIAGVVVIALNAMATARFGDQDQ</sequence>
<evidence type="ECO:0000313" key="2">
    <source>
        <dbReference type="EMBL" id="RFC64451.1"/>
    </source>
</evidence>
<comment type="caution">
    <text evidence="2">The sequence shown here is derived from an EMBL/GenBank/DDBJ whole genome shotgun (WGS) entry which is preliminary data.</text>
</comment>
<keyword evidence="1" id="KW-0472">Membrane</keyword>
<evidence type="ECO:0000256" key="1">
    <source>
        <dbReference type="SAM" id="Phobius"/>
    </source>
</evidence>
<dbReference type="Proteomes" id="UP000264310">
    <property type="component" value="Unassembled WGS sequence"/>
</dbReference>
<dbReference type="OrthoDB" id="1808939at2"/>
<keyword evidence="1" id="KW-0812">Transmembrane</keyword>
<keyword evidence="1" id="KW-1133">Transmembrane helix</keyword>
<accession>A0A371X5G1</accession>
<protein>
    <submittedName>
        <fullName evidence="2">Uncharacterized protein</fullName>
    </submittedName>
</protein>